<dbReference type="VEuPathDB" id="CryptoDB:Cvel_600"/>
<sequence>MRRAVTAVLGGAALLGTVSAYTQINCGQCKSFIQSNPPTTWDGYANELTAYKNCCQQCDADGTNHQVLPVPARNPRWEGGATASVWLDPTYIVDNADHNPDYMQVYIDAGVCPPRRNHLTGEIIPPYTPSSGSTPVSRPVSAPAVSAPIVSAPASTTYSTYTPTTSYGSSTSYTPPTTTSYRASSYTPTTSYGSVYRPSFTYGRFGRFRG</sequence>
<feature type="region of interest" description="Disordered" evidence="1">
    <location>
        <begin position="161"/>
        <end position="184"/>
    </location>
</feature>
<feature type="signal peptide" evidence="2">
    <location>
        <begin position="1"/>
        <end position="20"/>
    </location>
</feature>
<dbReference type="AlphaFoldDB" id="A0A0G4G919"/>
<evidence type="ECO:0000256" key="2">
    <source>
        <dbReference type="SAM" id="SignalP"/>
    </source>
</evidence>
<evidence type="ECO:0000313" key="3">
    <source>
        <dbReference type="EMBL" id="CEM25317.1"/>
    </source>
</evidence>
<reference evidence="3" key="1">
    <citation type="submission" date="2014-11" db="EMBL/GenBank/DDBJ databases">
        <authorList>
            <person name="Otto D Thomas"/>
            <person name="Naeem Raeece"/>
        </authorList>
    </citation>
    <scope>NUCLEOTIDE SEQUENCE</scope>
</reference>
<proteinExistence type="predicted"/>
<protein>
    <submittedName>
        <fullName evidence="3">Uncharacterized protein</fullName>
    </submittedName>
</protein>
<gene>
    <name evidence="3" type="ORF">Cvel_600</name>
</gene>
<name>A0A0G4G919_9ALVE</name>
<keyword evidence="2" id="KW-0732">Signal</keyword>
<feature type="chain" id="PRO_5005189677" evidence="2">
    <location>
        <begin position="21"/>
        <end position="210"/>
    </location>
</feature>
<evidence type="ECO:0000256" key="1">
    <source>
        <dbReference type="SAM" id="MobiDB-lite"/>
    </source>
</evidence>
<organism evidence="3">
    <name type="scientific">Chromera velia CCMP2878</name>
    <dbReference type="NCBI Taxonomy" id="1169474"/>
    <lineage>
        <taxon>Eukaryota</taxon>
        <taxon>Sar</taxon>
        <taxon>Alveolata</taxon>
        <taxon>Colpodellida</taxon>
        <taxon>Chromeraceae</taxon>
        <taxon>Chromera</taxon>
    </lineage>
</organism>
<dbReference type="EMBL" id="CDMZ01000993">
    <property type="protein sequence ID" value="CEM25317.1"/>
    <property type="molecule type" value="Genomic_DNA"/>
</dbReference>
<accession>A0A0G4G919</accession>